<dbReference type="InterPro" id="IPR021330">
    <property type="entry name" value="DUF2939"/>
</dbReference>
<protein>
    <submittedName>
        <fullName evidence="2">Membrane protein</fullName>
    </submittedName>
</protein>
<dbReference type="EMBL" id="AP018111">
    <property type="protein sequence ID" value="BAX57525.1"/>
    <property type="molecule type" value="Genomic_DNA"/>
</dbReference>
<dbReference type="RefSeq" id="WP_096470854.1">
    <property type="nucleotide sequence ID" value="NZ_AP018111.1"/>
</dbReference>
<feature type="region of interest" description="Disordered" evidence="1">
    <location>
        <begin position="117"/>
        <end position="160"/>
    </location>
</feature>
<reference evidence="2 3" key="1">
    <citation type="journal article" date="2017" name="Genome Announc.">
        <title>Complete Genome Sequence of Burkholderia stabilis FERMP-21014.</title>
        <authorList>
            <person name="Konishi K."/>
            <person name="Kumagai T."/>
            <person name="Sakasegawa S."/>
            <person name="Tamura T."/>
        </authorList>
    </citation>
    <scope>NUCLEOTIDE SEQUENCE [LARGE SCALE GENOMIC DNA]</scope>
    <source>
        <strain evidence="2 3">FERMP-21014</strain>
    </source>
</reference>
<evidence type="ECO:0000256" key="1">
    <source>
        <dbReference type="SAM" id="MobiDB-lite"/>
    </source>
</evidence>
<dbReference type="Proteomes" id="UP000218432">
    <property type="component" value="Chromosome 1"/>
</dbReference>
<sequence length="240" mass="24811">MTGSSGRKRRLKPLLIVVLAVAVIAAIGYAYASPYVALGRLKTAIDARDAQAISEYVDFPSLRISLKQQVTEELMRRIDAVKKDNPFAVIGALIGSALIGPLVDAYATPEGVAALMSGLPPRGNPGERPPEWSNLPQGNAPGSAPAAPPANPAPAPASAAIPGSNAAAAAASSPAPAAAAPASANDATHTPHQRQTSAGYRNVDDFVVTYQRSADGTRYAAIFHRFGLCSWKLSAIDLHA</sequence>
<feature type="compositionally biased region" description="Pro residues" evidence="1">
    <location>
        <begin position="146"/>
        <end position="155"/>
    </location>
</feature>
<evidence type="ECO:0000313" key="3">
    <source>
        <dbReference type="Proteomes" id="UP000218432"/>
    </source>
</evidence>
<dbReference type="AlphaFoldDB" id="A0A1Y1BCL9"/>
<feature type="compositionally biased region" description="Polar residues" evidence="1">
    <location>
        <begin position="185"/>
        <end position="199"/>
    </location>
</feature>
<name>A0A1Y1BCL9_9BURK</name>
<evidence type="ECO:0000313" key="2">
    <source>
        <dbReference type="EMBL" id="BAX57525.1"/>
    </source>
</evidence>
<dbReference type="Pfam" id="PF11159">
    <property type="entry name" value="DUF2939"/>
    <property type="match status" value="1"/>
</dbReference>
<organism evidence="2 3">
    <name type="scientific">Burkholderia stabilis</name>
    <dbReference type="NCBI Taxonomy" id="95485"/>
    <lineage>
        <taxon>Bacteria</taxon>
        <taxon>Pseudomonadati</taxon>
        <taxon>Pseudomonadota</taxon>
        <taxon>Betaproteobacteria</taxon>
        <taxon>Burkholderiales</taxon>
        <taxon>Burkholderiaceae</taxon>
        <taxon>Burkholderia</taxon>
        <taxon>Burkholderia cepacia complex</taxon>
    </lineage>
</organism>
<feature type="region of interest" description="Disordered" evidence="1">
    <location>
        <begin position="177"/>
        <end position="199"/>
    </location>
</feature>
<accession>A0A1Y1BCL9</accession>
<gene>
    <name evidence="2" type="ORF">BSFP_003180</name>
</gene>
<proteinExistence type="predicted"/>